<evidence type="ECO:0000259" key="5">
    <source>
        <dbReference type="PROSITE" id="PS50977"/>
    </source>
</evidence>
<dbReference type="GO" id="GO:0045892">
    <property type="term" value="P:negative regulation of DNA-templated transcription"/>
    <property type="evidence" value="ECO:0007669"/>
    <property type="project" value="UniProtKB-ARBA"/>
</dbReference>
<dbReference type="Gene3D" id="1.10.357.10">
    <property type="entry name" value="Tetracycline Repressor, domain 2"/>
    <property type="match status" value="1"/>
</dbReference>
<organism evidence="6 7">
    <name type="scientific">Alkaliphilus metalliredigens (strain QYMF)</name>
    <dbReference type="NCBI Taxonomy" id="293826"/>
    <lineage>
        <taxon>Bacteria</taxon>
        <taxon>Bacillati</taxon>
        <taxon>Bacillota</taxon>
        <taxon>Clostridia</taxon>
        <taxon>Peptostreptococcales</taxon>
        <taxon>Natronincolaceae</taxon>
        <taxon>Alkaliphilus</taxon>
    </lineage>
</organism>
<evidence type="ECO:0000313" key="7">
    <source>
        <dbReference type="Proteomes" id="UP000001572"/>
    </source>
</evidence>
<evidence type="ECO:0000313" key="6">
    <source>
        <dbReference type="EMBL" id="ABR46824.1"/>
    </source>
</evidence>
<dbReference type="Proteomes" id="UP000001572">
    <property type="component" value="Chromosome"/>
</dbReference>
<dbReference type="InterPro" id="IPR009057">
    <property type="entry name" value="Homeodomain-like_sf"/>
</dbReference>
<feature type="DNA-binding region" description="H-T-H motif" evidence="4">
    <location>
        <begin position="29"/>
        <end position="48"/>
    </location>
</feature>
<keyword evidence="2 4" id="KW-0238">DNA-binding</keyword>
<dbReference type="PANTHER" id="PTHR30055">
    <property type="entry name" value="HTH-TYPE TRANSCRIPTIONAL REGULATOR RUTR"/>
    <property type="match status" value="1"/>
</dbReference>
<dbReference type="InterPro" id="IPR001647">
    <property type="entry name" value="HTH_TetR"/>
</dbReference>
<accession>A6TKV6</accession>
<dbReference type="FunFam" id="1.10.10.60:FF:000141">
    <property type="entry name" value="TetR family transcriptional regulator"/>
    <property type="match status" value="1"/>
</dbReference>
<name>A6TKV6_ALKMQ</name>
<sequence>MASQSEIKYNRLVEKAEMLFIQFGYKAVSVDEISEAAGISKMTIYKYFDSKETLFIEVMLLLMDRQYNLIEAKLNDISGTLEKINFMMNYSLEGAKDYSLALYKDIMNIPHITERLIAVKNEKNKVLFESMIREGMEKGEVKRGDVVFMADMIIMMIEAFGQRHFYKINNREDLEGLTKSLFDFLKYGLLGGGA</sequence>
<dbReference type="eggNOG" id="COG1309">
    <property type="taxonomic scope" value="Bacteria"/>
</dbReference>
<dbReference type="OrthoDB" id="494991at2"/>
<evidence type="ECO:0000256" key="3">
    <source>
        <dbReference type="ARBA" id="ARBA00023163"/>
    </source>
</evidence>
<feature type="domain" description="HTH tetR-type" evidence="5">
    <location>
        <begin position="6"/>
        <end position="66"/>
    </location>
</feature>
<dbReference type="EMBL" id="CP000724">
    <property type="protein sequence ID" value="ABR46824.1"/>
    <property type="molecule type" value="Genomic_DNA"/>
</dbReference>
<dbReference type="PROSITE" id="PS50977">
    <property type="entry name" value="HTH_TETR_2"/>
    <property type="match status" value="1"/>
</dbReference>
<protein>
    <submittedName>
        <fullName evidence="6">Transcriptional regulator, TetR family</fullName>
    </submittedName>
</protein>
<gene>
    <name evidence="6" type="ordered locus">Amet_0597</name>
</gene>
<reference evidence="7" key="1">
    <citation type="journal article" date="2016" name="Genome Announc.">
        <title>Complete genome sequence of Alkaliphilus metalliredigens strain QYMF, an alkaliphilic and metal-reducing bacterium isolated from borax-contaminated leachate ponds.</title>
        <authorList>
            <person name="Hwang C."/>
            <person name="Copeland A."/>
            <person name="Lucas S."/>
            <person name="Lapidus A."/>
            <person name="Barry K."/>
            <person name="Detter J.C."/>
            <person name="Glavina Del Rio T."/>
            <person name="Hammon N."/>
            <person name="Israni S."/>
            <person name="Dalin E."/>
            <person name="Tice H."/>
            <person name="Pitluck S."/>
            <person name="Chertkov O."/>
            <person name="Brettin T."/>
            <person name="Bruce D."/>
            <person name="Han C."/>
            <person name="Schmutz J."/>
            <person name="Larimer F."/>
            <person name="Land M.L."/>
            <person name="Hauser L."/>
            <person name="Kyrpides N."/>
            <person name="Mikhailova N."/>
            <person name="Ye Q."/>
            <person name="Zhou J."/>
            <person name="Richardson P."/>
            <person name="Fields M.W."/>
        </authorList>
    </citation>
    <scope>NUCLEOTIDE SEQUENCE [LARGE SCALE GENOMIC DNA]</scope>
    <source>
        <strain evidence="7">QYMF</strain>
    </source>
</reference>
<keyword evidence="3" id="KW-0804">Transcription</keyword>
<keyword evidence="1" id="KW-0805">Transcription regulation</keyword>
<dbReference type="PRINTS" id="PR00455">
    <property type="entry name" value="HTHTETR"/>
</dbReference>
<dbReference type="GO" id="GO:0000976">
    <property type="term" value="F:transcription cis-regulatory region binding"/>
    <property type="evidence" value="ECO:0007669"/>
    <property type="project" value="TreeGrafter"/>
</dbReference>
<proteinExistence type="predicted"/>
<dbReference type="Pfam" id="PF00440">
    <property type="entry name" value="TetR_N"/>
    <property type="match status" value="1"/>
</dbReference>
<dbReference type="Gene3D" id="1.10.10.60">
    <property type="entry name" value="Homeodomain-like"/>
    <property type="match status" value="1"/>
</dbReference>
<dbReference type="InterPro" id="IPR050109">
    <property type="entry name" value="HTH-type_TetR-like_transc_reg"/>
</dbReference>
<dbReference type="SUPFAM" id="SSF48498">
    <property type="entry name" value="Tetracyclin repressor-like, C-terminal domain"/>
    <property type="match status" value="1"/>
</dbReference>
<dbReference type="STRING" id="293826.Amet_0597"/>
<dbReference type="SUPFAM" id="SSF46689">
    <property type="entry name" value="Homeodomain-like"/>
    <property type="match status" value="1"/>
</dbReference>
<dbReference type="InterPro" id="IPR036271">
    <property type="entry name" value="Tet_transcr_reg_TetR-rel_C_sf"/>
</dbReference>
<keyword evidence="7" id="KW-1185">Reference proteome</keyword>
<dbReference type="KEGG" id="amt:Amet_0597"/>
<evidence type="ECO:0000256" key="1">
    <source>
        <dbReference type="ARBA" id="ARBA00023015"/>
    </source>
</evidence>
<evidence type="ECO:0000256" key="4">
    <source>
        <dbReference type="PROSITE-ProRule" id="PRU00335"/>
    </source>
</evidence>
<evidence type="ECO:0000256" key="2">
    <source>
        <dbReference type="ARBA" id="ARBA00023125"/>
    </source>
</evidence>
<dbReference type="AlphaFoldDB" id="A6TKV6"/>
<dbReference type="RefSeq" id="WP_011971732.1">
    <property type="nucleotide sequence ID" value="NC_009633.1"/>
</dbReference>
<dbReference type="GO" id="GO:0003700">
    <property type="term" value="F:DNA-binding transcription factor activity"/>
    <property type="evidence" value="ECO:0007669"/>
    <property type="project" value="TreeGrafter"/>
</dbReference>
<dbReference type="HOGENOM" id="CLU_069356_12_8_9"/>
<dbReference type="PANTHER" id="PTHR30055:SF234">
    <property type="entry name" value="HTH-TYPE TRANSCRIPTIONAL REGULATOR BETI"/>
    <property type="match status" value="1"/>
</dbReference>